<evidence type="ECO:0000313" key="2">
    <source>
        <dbReference type="EMBL" id="MBE9042241.1"/>
    </source>
</evidence>
<keyword evidence="3" id="KW-1185">Reference proteome</keyword>
<organism evidence="2 3">
    <name type="scientific">Zarconia navalis LEGE 11467</name>
    <dbReference type="NCBI Taxonomy" id="1828826"/>
    <lineage>
        <taxon>Bacteria</taxon>
        <taxon>Bacillati</taxon>
        <taxon>Cyanobacteriota</taxon>
        <taxon>Cyanophyceae</taxon>
        <taxon>Oscillatoriophycideae</taxon>
        <taxon>Oscillatoriales</taxon>
        <taxon>Oscillatoriales incertae sedis</taxon>
        <taxon>Zarconia</taxon>
        <taxon>Zarconia navalis</taxon>
    </lineage>
</organism>
<sequence length="491" mass="58062">MPVYSRSRKATRSASWFEKVMALLAAANLGLVLFDLSYIPYRDLYVRCFYIREVCLRFPKGFHKTYDRLKGIEPHRDTQGYLQTVDRLKAQVRQTGLDSREVDPILADLRQMSREKIDDNPFARANKIGALEKIKNLIRVRIFDDRGTSSKDAFARFWTRSYLTQNSWQEEIGFFDRQIRPLMETNYFRHYGETGELINKFWWFDLYFNIIFFLEFLARTWFISRRNIGVKWFPDAMLWRWYDVFLFLPFSIPLPLFTPFWSLLRVIPVAIRLDRTNLLNLDSVWQQINRGVVANFAEALTEMVVIRIIDQIQYAIQNDLPKWLDTSERRDYIDLNNVNEVEALSTRFVNLSVYEVWPKIQPDIEALLHHNITKNLKSIPIYQGLENIPGLSNVPDEIVKQLVSQMTQTVYETLTATLKDPVGAQLTNQLIEHFSESFAGEVQKPKNISDIQGLVFDFLEEFKINYVKRMEEEDFERILAETQRLNQIVKR</sequence>
<feature type="transmembrane region" description="Helical" evidence="1">
    <location>
        <begin position="206"/>
        <end position="224"/>
    </location>
</feature>
<dbReference type="Proteomes" id="UP000621799">
    <property type="component" value="Unassembled WGS sequence"/>
</dbReference>
<gene>
    <name evidence="2" type="ORF">IQ235_15795</name>
</gene>
<feature type="transmembrane region" description="Helical" evidence="1">
    <location>
        <begin position="20"/>
        <end position="41"/>
    </location>
</feature>
<keyword evidence="1" id="KW-1133">Transmembrane helix</keyword>
<accession>A0A928W1H2</accession>
<reference evidence="2" key="1">
    <citation type="submission" date="2020-10" db="EMBL/GenBank/DDBJ databases">
        <authorList>
            <person name="Castelo-Branco R."/>
            <person name="Eusebio N."/>
            <person name="Adriana R."/>
            <person name="Vieira A."/>
            <person name="Brugerolle De Fraissinette N."/>
            <person name="Rezende De Castro R."/>
            <person name="Schneider M.P."/>
            <person name="Vasconcelos V."/>
            <person name="Leao P.N."/>
        </authorList>
    </citation>
    <scope>NUCLEOTIDE SEQUENCE</scope>
    <source>
        <strain evidence="2">LEGE 11467</strain>
    </source>
</reference>
<proteinExistence type="predicted"/>
<dbReference type="RefSeq" id="WP_264322412.1">
    <property type="nucleotide sequence ID" value="NZ_JADEXN010000322.1"/>
</dbReference>
<keyword evidence="1" id="KW-0812">Transmembrane</keyword>
<evidence type="ECO:0000256" key="1">
    <source>
        <dbReference type="SAM" id="Phobius"/>
    </source>
</evidence>
<dbReference type="AlphaFoldDB" id="A0A928W1H2"/>
<evidence type="ECO:0000313" key="3">
    <source>
        <dbReference type="Proteomes" id="UP000621799"/>
    </source>
</evidence>
<protein>
    <submittedName>
        <fullName evidence="2">Uncharacterized protein</fullName>
    </submittedName>
</protein>
<feature type="transmembrane region" description="Helical" evidence="1">
    <location>
        <begin position="244"/>
        <end position="264"/>
    </location>
</feature>
<dbReference type="EMBL" id="JADEXN010000322">
    <property type="protein sequence ID" value="MBE9042241.1"/>
    <property type="molecule type" value="Genomic_DNA"/>
</dbReference>
<name>A0A928W1H2_9CYAN</name>
<keyword evidence="1" id="KW-0472">Membrane</keyword>
<comment type="caution">
    <text evidence="2">The sequence shown here is derived from an EMBL/GenBank/DDBJ whole genome shotgun (WGS) entry which is preliminary data.</text>
</comment>